<dbReference type="FunCoup" id="A0A059A8Q3">
    <property type="interactions" value="411"/>
</dbReference>
<dbReference type="InterPro" id="IPR007526">
    <property type="entry name" value="SWIRM"/>
</dbReference>
<accession>A0A059A8Q3</accession>
<dbReference type="InParanoid" id="A0A059A8Q3"/>
<evidence type="ECO:0008006" key="12">
    <source>
        <dbReference type="Google" id="ProtNLM"/>
    </source>
</evidence>
<feature type="compositionally biased region" description="Polar residues" evidence="7">
    <location>
        <begin position="441"/>
        <end position="451"/>
    </location>
</feature>
<dbReference type="PANTHER" id="PTHR12802:SF140">
    <property type="entry name" value="SWI_SNF COMPLEX SUBUNIT SWI3A"/>
    <property type="match status" value="1"/>
</dbReference>
<evidence type="ECO:0000259" key="10">
    <source>
        <dbReference type="PROSITE" id="PS51293"/>
    </source>
</evidence>
<dbReference type="PANTHER" id="PTHR12802">
    <property type="entry name" value="SWI/SNF COMPLEX-RELATED"/>
    <property type="match status" value="1"/>
</dbReference>
<dbReference type="Pfam" id="PF16495">
    <property type="entry name" value="SWIRM-assoc_1"/>
    <property type="match status" value="1"/>
</dbReference>
<dbReference type="Gramene" id="KCW50031">
    <property type="protein sequence ID" value="KCW50031"/>
    <property type="gene ID" value="EUGRSUZ_K03476"/>
</dbReference>
<evidence type="ECO:0000259" key="8">
    <source>
        <dbReference type="PROSITE" id="PS50090"/>
    </source>
</evidence>
<evidence type="ECO:0000256" key="3">
    <source>
        <dbReference type="ARBA" id="ARBA00023015"/>
    </source>
</evidence>
<sequence length="667" mass="72869">MVGGGCRPWMRTFALRFSFSIGRRDDVLERQRGEPLLSGASLHGRTSTEATTHSTLKRRGRKFFLFNKTNISARAPSSPSHSQSPSPPLPEKSRMATAAAPRPDPRGEDLDELDLYTIPIHSSWFSWDDIHDTERDALREFFDGSSISRTPKIYKDYRDFIINRYREDPSRRLAFTEVRKALVGDVSLLRKVFLFLEKWGLINFAAPPSGGAGGDGEGDGDGGAARRRRVVVEDGAPVGVRVVAVPNSGRPVILPTPAVGKYDGRKGSSAGQFRLPSLASYSDVFAGLMKQKGLVCGSCGGTCESGCYEYTKQGEFNICVNCYNNGSCGENKSLDDFVFREGKGSSASHAAIWTEAETQLLLESISKHGNDWDLVAQNVKTKTKLDCILKLIELPFGEFMLGYSNGNGRDRNVDGNANNTSQVQSAASELPDETKTEKQSNDQTEMEQNQIHDVLDEGPPLKKTRVASLSDGGSSLMKQVSLMSALFGPNIASAAAESAVSAICNETFCPREIFYGSKGHISNGSSVPTTNHLGRDVENGDAEMKDEVPPADAQGPLPTKSHMPLQVRAATATALGVAAARAKSLADQEDREIEHKVASIIETQMKKVHDKIKYFEHLEHMMEKEYAEMDDLKGLVVSERINILQKALSAGITRWRDQSSLKPQAGS</sequence>
<organism evidence="11">
    <name type="scientific">Eucalyptus grandis</name>
    <name type="common">Flooded gum</name>
    <dbReference type="NCBI Taxonomy" id="71139"/>
    <lineage>
        <taxon>Eukaryota</taxon>
        <taxon>Viridiplantae</taxon>
        <taxon>Streptophyta</taxon>
        <taxon>Embryophyta</taxon>
        <taxon>Tracheophyta</taxon>
        <taxon>Spermatophyta</taxon>
        <taxon>Magnoliopsida</taxon>
        <taxon>eudicotyledons</taxon>
        <taxon>Gunneridae</taxon>
        <taxon>Pentapetalae</taxon>
        <taxon>rosids</taxon>
        <taxon>malvids</taxon>
        <taxon>Myrtales</taxon>
        <taxon>Myrtaceae</taxon>
        <taxon>Myrtoideae</taxon>
        <taxon>Eucalypteae</taxon>
        <taxon>Eucalyptus</taxon>
    </lineage>
</organism>
<evidence type="ECO:0000256" key="1">
    <source>
        <dbReference type="ARBA" id="ARBA00022473"/>
    </source>
</evidence>
<dbReference type="SUPFAM" id="SSF46689">
    <property type="entry name" value="Homeodomain-like"/>
    <property type="match status" value="2"/>
</dbReference>
<gene>
    <name evidence="11" type="ORF">EUGRSUZ_K03476</name>
</gene>
<feature type="region of interest" description="Disordered" evidence="7">
    <location>
        <begin position="410"/>
        <end position="469"/>
    </location>
</feature>
<dbReference type="PROSITE" id="PS50090">
    <property type="entry name" value="MYB_LIKE"/>
    <property type="match status" value="1"/>
</dbReference>
<feature type="domain" description="SANT" evidence="10">
    <location>
        <begin position="348"/>
        <end position="399"/>
    </location>
</feature>
<feature type="domain" description="Myb-like" evidence="8">
    <location>
        <begin position="353"/>
        <end position="387"/>
    </location>
</feature>
<evidence type="ECO:0000256" key="2">
    <source>
        <dbReference type="ARBA" id="ARBA00022853"/>
    </source>
</evidence>
<dbReference type="PROSITE" id="PS50934">
    <property type="entry name" value="SWIRM"/>
    <property type="match status" value="1"/>
</dbReference>
<dbReference type="OMA" id="ENKSQHV"/>
<dbReference type="STRING" id="71139.A0A059A8Q3"/>
<dbReference type="InterPro" id="IPR036388">
    <property type="entry name" value="WH-like_DNA-bd_sf"/>
</dbReference>
<proteinExistence type="predicted"/>
<evidence type="ECO:0000256" key="7">
    <source>
        <dbReference type="SAM" id="MobiDB-lite"/>
    </source>
</evidence>
<keyword evidence="1" id="KW-0217">Developmental protein</keyword>
<evidence type="ECO:0000256" key="5">
    <source>
        <dbReference type="ARBA" id="ARBA00023163"/>
    </source>
</evidence>
<keyword evidence="4" id="KW-0238">DNA-binding</keyword>
<dbReference type="EMBL" id="KK198763">
    <property type="protein sequence ID" value="KCW50031.1"/>
    <property type="molecule type" value="Genomic_DNA"/>
</dbReference>
<dbReference type="GO" id="GO:0003677">
    <property type="term" value="F:DNA binding"/>
    <property type="evidence" value="ECO:0007669"/>
    <property type="project" value="UniProtKB-KW"/>
</dbReference>
<dbReference type="InterPro" id="IPR001005">
    <property type="entry name" value="SANT/Myb"/>
</dbReference>
<evidence type="ECO:0000313" key="11">
    <source>
        <dbReference type="EMBL" id="KCW50031.1"/>
    </source>
</evidence>
<keyword evidence="2" id="KW-0156">Chromatin regulator</keyword>
<evidence type="ECO:0000256" key="6">
    <source>
        <dbReference type="ARBA" id="ARBA00023242"/>
    </source>
</evidence>
<feature type="region of interest" description="Disordered" evidence="7">
    <location>
        <begin position="72"/>
        <end position="110"/>
    </location>
</feature>
<dbReference type="Gene3D" id="1.10.10.60">
    <property type="entry name" value="Homeodomain-like"/>
    <property type="match status" value="1"/>
</dbReference>
<evidence type="ECO:0000256" key="4">
    <source>
        <dbReference type="ARBA" id="ARBA00023125"/>
    </source>
</evidence>
<keyword evidence="5" id="KW-0804">Transcription</keyword>
<keyword evidence="3" id="KW-0805">Transcription regulation</keyword>
<keyword evidence="6" id="KW-0539">Nucleus</keyword>
<dbReference type="eggNOG" id="KOG1279">
    <property type="taxonomic scope" value="Eukaryota"/>
</dbReference>
<reference evidence="11" key="1">
    <citation type="submission" date="2013-07" db="EMBL/GenBank/DDBJ databases">
        <title>The genome of Eucalyptus grandis.</title>
        <authorList>
            <person name="Schmutz J."/>
            <person name="Hayes R."/>
            <person name="Myburg A."/>
            <person name="Tuskan G."/>
            <person name="Grattapaglia D."/>
            <person name="Rokhsar D.S."/>
        </authorList>
    </citation>
    <scope>NUCLEOTIDE SEQUENCE</scope>
    <source>
        <tissue evidence="11">Leaf extractions</tissue>
    </source>
</reference>
<evidence type="ECO:0000259" key="9">
    <source>
        <dbReference type="PROSITE" id="PS50934"/>
    </source>
</evidence>
<dbReference type="SMART" id="SM00717">
    <property type="entry name" value="SANT"/>
    <property type="match status" value="1"/>
</dbReference>
<feature type="domain" description="SWIRM" evidence="9">
    <location>
        <begin position="116"/>
        <end position="213"/>
    </location>
</feature>
<name>A0A059A8Q3_EUCGR</name>
<dbReference type="InterPro" id="IPR032451">
    <property type="entry name" value="SMARCC_C"/>
</dbReference>
<dbReference type="Gene3D" id="1.10.10.10">
    <property type="entry name" value="Winged helix-like DNA-binding domain superfamily/Winged helix DNA-binding domain"/>
    <property type="match status" value="1"/>
</dbReference>
<dbReference type="AlphaFoldDB" id="A0A059A8Q3"/>
<dbReference type="FunFam" id="1.10.10.10:FF:000020">
    <property type="entry name" value="SWI/SNF complex subunit SMARCC2 isoform c"/>
    <property type="match status" value="1"/>
</dbReference>
<dbReference type="GO" id="GO:0006325">
    <property type="term" value="P:chromatin organization"/>
    <property type="evidence" value="ECO:0007669"/>
    <property type="project" value="UniProtKB-KW"/>
</dbReference>
<dbReference type="GO" id="GO:0005634">
    <property type="term" value="C:nucleus"/>
    <property type="evidence" value="ECO:0007669"/>
    <property type="project" value="UniProtKB-ARBA"/>
</dbReference>
<dbReference type="InterPro" id="IPR009057">
    <property type="entry name" value="Homeodomain-like_sf"/>
</dbReference>
<dbReference type="CDD" id="cd00167">
    <property type="entry name" value="SANT"/>
    <property type="match status" value="1"/>
</dbReference>
<dbReference type="PROSITE" id="PS51293">
    <property type="entry name" value="SANT"/>
    <property type="match status" value="1"/>
</dbReference>
<dbReference type="Pfam" id="PF00249">
    <property type="entry name" value="Myb_DNA-binding"/>
    <property type="match status" value="1"/>
</dbReference>
<dbReference type="InterPro" id="IPR017884">
    <property type="entry name" value="SANT_dom"/>
</dbReference>
<dbReference type="Pfam" id="PF04433">
    <property type="entry name" value="SWIRM"/>
    <property type="match status" value="1"/>
</dbReference>
<protein>
    <recommendedName>
        <fullName evidence="12">SWI/SNF complex subunit SWI3A</fullName>
    </recommendedName>
</protein>